<dbReference type="EMBL" id="CP035758">
    <property type="protein sequence ID" value="QBD76164.1"/>
    <property type="molecule type" value="Genomic_DNA"/>
</dbReference>
<name>A0A4P6JLS7_KTERU</name>
<dbReference type="KEGG" id="kbs:EPA93_09140"/>
<dbReference type="SUPFAM" id="SSF55729">
    <property type="entry name" value="Acyl-CoA N-acyltransferases (Nat)"/>
    <property type="match status" value="1"/>
</dbReference>
<evidence type="ECO:0008006" key="3">
    <source>
        <dbReference type="Google" id="ProtNLM"/>
    </source>
</evidence>
<dbReference type="Proteomes" id="UP000290365">
    <property type="component" value="Chromosome"/>
</dbReference>
<accession>A0A4P6JLS7</accession>
<proteinExistence type="predicted"/>
<reference evidence="1 2" key="1">
    <citation type="submission" date="2019-01" db="EMBL/GenBank/DDBJ databases">
        <title>Ktedonosporobacter rubrisoli SCAWS-G2.</title>
        <authorList>
            <person name="Huang Y."/>
            <person name="Yan B."/>
        </authorList>
    </citation>
    <scope>NUCLEOTIDE SEQUENCE [LARGE SCALE GENOMIC DNA]</scope>
    <source>
        <strain evidence="1 2">SCAWS-G2</strain>
    </source>
</reference>
<dbReference type="RefSeq" id="WP_129886759.1">
    <property type="nucleotide sequence ID" value="NZ_CP035758.1"/>
</dbReference>
<evidence type="ECO:0000313" key="2">
    <source>
        <dbReference type="Proteomes" id="UP000290365"/>
    </source>
</evidence>
<sequence>MTLTLAPTSLTDLEASWEIYAHYFGDEGLGKREDCYSLLKCPYSCWTLKDDGQIIGGFSLFSLSSAFLSAILAGQRFDSEITFEDVLPFKQGEPAHLYLAAGAVDASLPAHARKFYAGRLAGSFASVICLLYEQGYTIEAIYGLAVTAEGEQIISRIGFTPLGEIVNTYHYKPYSYAMTEQGLKRLRSLRRLAPALLADSPDAIKISSEGALPVPSSL</sequence>
<protein>
    <recommendedName>
        <fullName evidence="3">GNAT family N-acetyltransferase</fullName>
    </recommendedName>
</protein>
<dbReference type="AlphaFoldDB" id="A0A4P6JLS7"/>
<dbReference type="InterPro" id="IPR016181">
    <property type="entry name" value="Acyl_CoA_acyltransferase"/>
</dbReference>
<dbReference type="OrthoDB" id="146394at2"/>
<gene>
    <name evidence="1" type="ORF">EPA93_09140</name>
</gene>
<keyword evidence="2" id="KW-1185">Reference proteome</keyword>
<organism evidence="1 2">
    <name type="scientific">Ktedonosporobacter rubrisoli</name>
    <dbReference type="NCBI Taxonomy" id="2509675"/>
    <lineage>
        <taxon>Bacteria</taxon>
        <taxon>Bacillati</taxon>
        <taxon>Chloroflexota</taxon>
        <taxon>Ktedonobacteria</taxon>
        <taxon>Ktedonobacterales</taxon>
        <taxon>Ktedonosporobacteraceae</taxon>
        <taxon>Ktedonosporobacter</taxon>
    </lineage>
</organism>
<evidence type="ECO:0000313" key="1">
    <source>
        <dbReference type="EMBL" id="QBD76164.1"/>
    </source>
</evidence>